<protein>
    <submittedName>
        <fullName evidence="1">Uncharacterized protein</fullName>
    </submittedName>
</protein>
<dbReference type="AlphaFoldDB" id="A0AAD9UK49"/>
<proteinExistence type="predicted"/>
<organism evidence="1 2">
    <name type="scientific">Ridgeia piscesae</name>
    <name type="common">Tubeworm</name>
    <dbReference type="NCBI Taxonomy" id="27915"/>
    <lineage>
        <taxon>Eukaryota</taxon>
        <taxon>Metazoa</taxon>
        <taxon>Spiralia</taxon>
        <taxon>Lophotrochozoa</taxon>
        <taxon>Annelida</taxon>
        <taxon>Polychaeta</taxon>
        <taxon>Sedentaria</taxon>
        <taxon>Canalipalpata</taxon>
        <taxon>Sabellida</taxon>
        <taxon>Siboglinidae</taxon>
        <taxon>Ridgeia</taxon>
    </lineage>
</organism>
<dbReference type="Proteomes" id="UP001209878">
    <property type="component" value="Unassembled WGS sequence"/>
</dbReference>
<gene>
    <name evidence="1" type="ORF">NP493_29g07009</name>
</gene>
<evidence type="ECO:0000313" key="1">
    <source>
        <dbReference type="EMBL" id="KAK2192504.1"/>
    </source>
</evidence>
<comment type="caution">
    <text evidence="1">The sequence shown here is derived from an EMBL/GenBank/DDBJ whole genome shotgun (WGS) entry which is preliminary data.</text>
</comment>
<keyword evidence="2" id="KW-1185">Reference proteome</keyword>
<name>A0AAD9UK49_RIDPI</name>
<evidence type="ECO:0000313" key="2">
    <source>
        <dbReference type="Proteomes" id="UP001209878"/>
    </source>
</evidence>
<reference evidence="1" key="1">
    <citation type="journal article" date="2023" name="Mol. Biol. Evol.">
        <title>Third-Generation Sequencing Reveals the Adaptive Role of the Epigenome in Three Deep-Sea Polychaetes.</title>
        <authorList>
            <person name="Perez M."/>
            <person name="Aroh O."/>
            <person name="Sun Y."/>
            <person name="Lan Y."/>
            <person name="Juniper S.K."/>
            <person name="Young C.R."/>
            <person name="Angers B."/>
            <person name="Qian P.Y."/>
        </authorList>
    </citation>
    <scope>NUCLEOTIDE SEQUENCE</scope>
    <source>
        <strain evidence="1">R07B-5</strain>
    </source>
</reference>
<dbReference type="EMBL" id="JAODUO010000029">
    <property type="protein sequence ID" value="KAK2192504.1"/>
    <property type="molecule type" value="Genomic_DNA"/>
</dbReference>
<sequence length="110" mass="12606">MSHICNPNVYTVVPHATNHYCRSTRNCGLYGPLWLPRMRCVTVTLESVKDPSIHVGYTLSRVSSLAAVAASSALNRRAFLFAKCVLYNIYSWHLLYYRYSLCTSVQLTWR</sequence>
<accession>A0AAD9UK49</accession>